<dbReference type="Proteomes" id="UP000650833">
    <property type="component" value="Unassembled WGS sequence"/>
</dbReference>
<organism evidence="1 2">
    <name type="scientific">Mucor plumbeus</name>
    <dbReference type="NCBI Taxonomy" id="97098"/>
    <lineage>
        <taxon>Eukaryota</taxon>
        <taxon>Fungi</taxon>
        <taxon>Fungi incertae sedis</taxon>
        <taxon>Mucoromycota</taxon>
        <taxon>Mucoromycotina</taxon>
        <taxon>Mucoromycetes</taxon>
        <taxon>Mucorales</taxon>
        <taxon>Mucorineae</taxon>
        <taxon>Mucoraceae</taxon>
        <taxon>Mucor</taxon>
    </lineage>
</organism>
<keyword evidence="2" id="KW-1185">Reference proteome</keyword>
<proteinExistence type="predicted"/>
<dbReference type="EMBL" id="JAEPRC010000352">
    <property type="protein sequence ID" value="KAG2199408.1"/>
    <property type="molecule type" value="Genomic_DNA"/>
</dbReference>
<accession>A0A8H7QX88</accession>
<comment type="caution">
    <text evidence="1">The sequence shown here is derived from an EMBL/GenBank/DDBJ whole genome shotgun (WGS) entry which is preliminary data.</text>
</comment>
<protein>
    <submittedName>
        <fullName evidence="1">Uncharacterized protein</fullName>
    </submittedName>
</protein>
<feature type="non-terminal residue" evidence="1">
    <location>
        <position position="1"/>
    </location>
</feature>
<dbReference type="OrthoDB" id="2220517at2759"/>
<reference evidence="1" key="1">
    <citation type="submission" date="2020-12" db="EMBL/GenBank/DDBJ databases">
        <title>Metabolic potential, ecology and presence of endohyphal bacteria is reflected in genomic diversity of Mucoromycotina.</title>
        <authorList>
            <person name="Muszewska A."/>
            <person name="Okrasinska A."/>
            <person name="Steczkiewicz K."/>
            <person name="Drgas O."/>
            <person name="Orlowska M."/>
            <person name="Perlinska-Lenart U."/>
            <person name="Aleksandrzak-Piekarczyk T."/>
            <person name="Szatraj K."/>
            <person name="Zielenkiewicz U."/>
            <person name="Pilsyk S."/>
            <person name="Malc E."/>
            <person name="Mieczkowski P."/>
            <person name="Kruszewska J.S."/>
            <person name="Biernat P."/>
            <person name="Pawlowska J."/>
        </authorList>
    </citation>
    <scope>NUCLEOTIDE SEQUENCE</scope>
    <source>
        <strain evidence="1">CBS 226.32</strain>
    </source>
</reference>
<evidence type="ECO:0000313" key="1">
    <source>
        <dbReference type="EMBL" id="KAG2199408.1"/>
    </source>
</evidence>
<dbReference type="AlphaFoldDB" id="A0A8H7QX88"/>
<sequence length="152" mass="17073">ISQLLSLKTYSIVDFLPAASQRLPGYTKFSNYYNLDNWPTKLDFKLYIKKQKAAVEIAKRLFSNSIKYNSASAIGTKKPNIDKYVPIPSRDVEADPGATVIAFSSVNFGSSYKSKLPAPTKRIAEAIKKMSACVTKYHIRLHKRALDKPNLQ</sequence>
<gene>
    <name evidence="1" type="ORF">INT46_009245</name>
</gene>
<name>A0A8H7QX88_9FUNG</name>
<evidence type="ECO:0000313" key="2">
    <source>
        <dbReference type="Proteomes" id="UP000650833"/>
    </source>
</evidence>